<feature type="transmembrane region" description="Helical" evidence="2">
    <location>
        <begin position="125"/>
        <end position="144"/>
    </location>
</feature>
<dbReference type="Proteomes" id="UP000188929">
    <property type="component" value="Unassembled WGS sequence"/>
</dbReference>
<keyword evidence="2" id="KW-0472">Membrane</keyword>
<feature type="transmembrane region" description="Helical" evidence="2">
    <location>
        <begin position="95"/>
        <end position="113"/>
    </location>
</feature>
<accession>A0A1V2I2N8</accession>
<dbReference type="RefSeq" id="WP_076820762.1">
    <property type="nucleotide sequence ID" value="NZ_MOMC01000070.1"/>
</dbReference>
<feature type="transmembrane region" description="Helical" evidence="2">
    <location>
        <begin position="71"/>
        <end position="89"/>
    </location>
</feature>
<dbReference type="STRING" id="1834516.BL253_30045"/>
<dbReference type="EMBL" id="MOMC01000070">
    <property type="protein sequence ID" value="ONH24535.1"/>
    <property type="molecule type" value="Genomic_DNA"/>
</dbReference>
<evidence type="ECO:0000256" key="2">
    <source>
        <dbReference type="SAM" id="Phobius"/>
    </source>
</evidence>
<evidence type="ECO:0000313" key="3">
    <source>
        <dbReference type="EMBL" id="ONH24535.1"/>
    </source>
</evidence>
<sequence>MAWPRAARAALYTATLVMLGLSCGLLAWLAFETRLFLGGLSAQDQVPALAALAGGALTGLGVSFLVRPTTLISATCLMIASATTALGVMGHDAGATAALVPGCVAAFGVGALVPAAPRAAGRTRAAVLGGSMITAVALALIAPLTSAAHGGSPSAWTDAADSAGRPYYTWDARGFGNVPDGATYRDRFLTDPIRLTVFGVVTYLAAIGGVAEASVGRRSRGRGFRARAAGARQAVFAFLVRCGVAFGPVVGNGPVPRARVFRRARSRAARPSPEVISPSEVNEPTEPTAAGQPGESGEVALAGAAGAAGAAPMAPSGLDGSRPAALP</sequence>
<gene>
    <name evidence="3" type="ORF">BL253_30045</name>
</gene>
<feature type="transmembrane region" description="Helical" evidence="2">
    <location>
        <begin position="46"/>
        <end position="66"/>
    </location>
</feature>
<evidence type="ECO:0000313" key="4">
    <source>
        <dbReference type="Proteomes" id="UP000188929"/>
    </source>
</evidence>
<proteinExistence type="predicted"/>
<feature type="region of interest" description="Disordered" evidence="1">
    <location>
        <begin position="263"/>
        <end position="327"/>
    </location>
</feature>
<feature type="transmembrane region" description="Helical" evidence="2">
    <location>
        <begin position="193"/>
        <end position="215"/>
    </location>
</feature>
<dbReference type="AlphaFoldDB" id="A0A1V2I2N8"/>
<organism evidence="3 4">
    <name type="scientific">Pseudofrankia asymbiotica</name>
    <dbReference type="NCBI Taxonomy" id="1834516"/>
    <lineage>
        <taxon>Bacteria</taxon>
        <taxon>Bacillati</taxon>
        <taxon>Actinomycetota</taxon>
        <taxon>Actinomycetes</taxon>
        <taxon>Frankiales</taxon>
        <taxon>Frankiaceae</taxon>
        <taxon>Pseudofrankia</taxon>
    </lineage>
</organism>
<dbReference type="PROSITE" id="PS51257">
    <property type="entry name" value="PROKAR_LIPOPROTEIN"/>
    <property type="match status" value="1"/>
</dbReference>
<feature type="transmembrane region" description="Helical" evidence="2">
    <location>
        <begin position="9"/>
        <end position="31"/>
    </location>
</feature>
<evidence type="ECO:0000256" key="1">
    <source>
        <dbReference type="SAM" id="MobiDB-lite"/>
    </source>
</evidence>
<keyword evidence="2" id="KW-0812">Transmembrane</keyword>
<comment type="caution">
    <text evidence="3">The sequence shown here is derived from an EMBL/GenBank/DDBJ whole genome shotgun (WGS) entry which is preliminary data.</text>
</comment>
<name>A0A1V2I2N8_9ACTN</name>
<keyword evidence="2" id="KW-1133">Transmembrane helix</keyword>
<reference evidence="4" key="1">
    <citation type="submission" date="2016-10" db="EMBL/GenBank/DDBJ databases">
        <title>Frankia sp. NRRL B-16386 Genome sequencing.</title>
        <authorList>
            <person name="Ghodhbane-Gtari F."/>
            <person name="Swanson E."/>
            <person name="Gueddou A."/>
            <person name="Hezbri K."/>
            <person name="Ktari K."/>
            <person name="Nouioui I."/>
            <person name="Morris K."/>
            <person name="Simpson S."/>
            <person name="Abebe-Akele F."/>
            <person name="Thomas K."/>
            <person name="Gtari M."/>
            <person name="Tisa L.S."/>
        </authorList>
    </citation>
    <scope>NUCLEOTIDE SEQUENCE [LARGE SCALE GENOMIC DNA]</scope>
    <source>
        <strain evidence="4">NRRL B-16386</strain>
    </source>
</reference>
<keyword evidence="4" id="KW-1185">Reference proteome</keyword>
<protein>
    <submittedName>
        <fullName evidence="3">Uncharacterized protein</fullName>
    </submittedName>
</protein>
<feature type="compositionally biased region" description="Low complexity" evidence="1">
    <location>
        <begin position="295"/>
        <end position="318"/>
    </location>
</feature>